<name>A0ABR8C3J0_APHFL</name>
<keyword evidence="2" id="KW-1185">Reference proteome</keyword>
<dbReference type="Proteomes" id="UP000606721">
    <property type="component" value="Unassembled WGS sequence"/>
</dbReference>
<proteinExistence type="predicted"/>
<sequence length="120" mass="13739">MMNKMKFSGIEGTVLSTSPHGNYIVMQLHSRVVICGTYSNKFNWTESTDESSGFISFITYIGLKSQVEFPRFRDWVIANNGYFEGDDATPRKAKRVPRFPLEIKVRGLLPESVVDLINWQ</sequence>
<gene>
    <name evidence="1" type="ORF">H6F99_25450</name>
</gene>
<accession>A0ABR8C3J0</accession>
<organism evidence="1 2">
    <name type="scientific">Aphanizomenon flos-aquae FACHB-1040</name>
    <dbReference type="NCBI Taxonomy" id="2692887"/>
    <lineage>
        <taxon>Bacteria</taxon>
        <taxon>Bacillati</taxon>
        <taxon>Cyanobacteriota</taxon>
        <taxon>Cyanophyceae</taxon>
        <taxon>Nostocales</taxon>
        <taxon>Aphanizomenonaceae</taxon>
        <taxon>Aphanizomenon</taxon>
    </lineage>
</organism>
<dbReference type="EMBL" id="JACJQT010000125">
    <property type="protein sequence ID" value="MBD2281491.1"/>
    <property type="molecule type" value="Genomic_DNA"/>
</dbReference>
<evidence type="ECO:0000313" key="2">
    <source>
        <dbReference type="Proteomes" id="UP000606721"/>
    </source>
</evidence>
<protein>
    <submittedName>
        <fullName evidence="1">Uncharacterized protein</fullName>
    </submittedName>
</protein>
<reference evidence="1 2" key="1">
    <citation type="journal article" date="2020" name="ISME J.">
        <title>Comparative genomics reveals insights into cyanobacterial evolution and habitat adaptation.</title>
        <authorList>
            <person name="Chen M.Y."/>
            <person name="Teng W.K."/>
            <person name="Zhao L."/>
            <person name="Hu C.X."/>
            <person name="Zhou Y.K."/>
            <person name="Han B.P."/>
            <person name="Song L.R."/>
            <person name="Shu W.S."/>
        </authorList>
    </citation>
    <scope>NUCLEOTIDE SEQUENCE [LARGE SCALE GENOMIC DNA]</scope>
    <source>
        <strain evidence="1 2">FACHB-1040</strain>
    </source>
</reference>
<evidence type="ECO:0000313" key="1">
    <source>
        <dbReference type="EMBL" id="MBD2281491.1"/>
    </source>
</evidence>
<comment type="caution">
    <text evidence="1">The sequence shown here is derived from an EMBL/GenBank/DDBJ whole genome shotgun (WGS) entry which is preliminary data.</text>
</comment>